<reference evidence="13 14" key="1">
    <citation type="submission" date="2012-04" db="EMBL/GenBank/DDBJ databases">
        <authorList>
            <person name="Genoscope - CEA"/>
        </authorList>
    </citation>
    <scope>NUCLEOTIDE SEQUENCE [LARGE SCALE GENOMIC DNA]</scope>
    <source>
        <strain evidence="13 14">9807</strain>
    </source>
</reference>
<dbReference type="SUPFAM" id="SSF53850">
    <property type="entry name" value="Periplasmic binding protein-like II"/>
    <property type="match status" value="1"/>
</dbReference>
<evidence type="ECO:0000313" key="13">
    <source>
        <dbReference type="EMBL" id="CCI16593.1"/>
    </source>
</evidence>
<evidence type="ECO:0000256" key="7">
    <source>
        <dbReference type="ARBA" id="ARBA00023170"/>
    </source>
</evidence>
<keyword evidence="4 10" id="KW-1133">Transmembrane helix</keyword>
<dbReference type="PANTHER" id="PTHR18966">
    <property type="entry name" value="IONOTROPIC GLUTAMATE RECEPTOR"/>
    <property type="match status" value="1"/>
</dbReference>
<feature type="transmembrane region" description="Helical" evidence="10">
    <location>
        <begin position="208"/>
        <end position="225"/>
    </location>
</feature>
<dbReference type="Pfam" id="PF00497">
    <property type="entry name" value="SBP_bac_3"/>
    <property type="match status" value="1"/>
</dbReference>
<keyword evidence="3 10" id="KW-0812">Transmembrane</keyword>
<dbReference type="Pfam" id="PF00060">
    <property type="entry name" value="Lig_chan"/>
    <property type="match status" value="1"/>
</dbReference>
<dbReference type="InterPro" id="IPR015683">
    <property type="entry name" value="Ionotropic_Glu_rcpt"/>
</dbReference>
<feature type="transmembrane region" description="Helical" evidence="10">
    <location>
        <begin position="237"/>
        <end position="261"/>
    </location>
</feature>
<feature type="domain" description="Solute-binding protein family 3/N-terminal" evidence="11">
    <location>
        <begin position="63"/>
        <end position="388"/>
    </location>
</feature>
<keyword evidence="9" id="KW-0407">Ion channel</keyword>
<feature type="transmembrane region" description="Helical" evidence="10">
    <location>
        <begin position="338"/>
        <end position="356"/>
    </location>
</feature>
<feature type="transmembrane region" description="Helical" evidence="10">
    <location>
        <begin position="166"/>
        <end position="188"/>
    </location>
</feature>
<evidence type="ECO:0000256" key="5">
    <source>
        <dbReference type="ARBA" id="ARBA00023065"/>
    </source>
</evidence>
<evidence type="ECO:0000256" key="8">
    <source>
        <dbReference type="ARBA" id="ARBA00023180"/>
    </source>
</evidence>
<dbReference type="SMART" id="SM00062">
    <property type="entry name" value="PBPb"/>
    <property type="match status" value="1"/>
</dbReference>
<evidence type="ECO:0000256" key="9">
    <source>
        <dbReference type="ARBA" id="ARBA00023303"/>
    </source>
</evidence>
<proteinExistence type="predicted"/>
<dbReference type="PRINTS" id="PR00169">
    <property type="entry name" value="KCHANNEL"/>
</dbReference>
<dbReference type="AlphaFoldDB" id="I4H3G9"/>
<evidence type="ECO:0000259" key="11">
    <source>
        <dbReference type="SMART" id="SM00062"/>
    </source>
</evidence>
<comment type="subcellular location">
    <subcellularLocation>
        <location evidence="1">Membrane</location>
        <topology evidence="1">Multi-pass membrane protein</topology>
    </subcellularLocation>
</comment>
<keyword evidence="5" id="KW-0406">Ion transport</keyword>
<protein>
    <submittedName>
        <fullName evidence="13">Extracellular solute-binding protein family 3</fullName>
    </submittedName>
</protein>
<dbReference type="EMBL" id="CAIM01000122">
    <property type="protein sequence ID" value="CCI16593.1"/>
    <property type="molecule type" value="Genomic_DNA"/>
</dbReference>
<feature type="domain" description="Ionotropic glutamate receptor C-terminal" evidence="12">
    <location>
        <begin position="31"/>
        <end position="388"/>
    </location>
</feature>
<comment type="caution">
    <text evidence="13">The sequence shown here is derived from an EMBL/GenBank/DDBJ whole genome shotgun (WGS) entry which is preliminary data.</text>
</comment>
<accession>I4H3G9</accession>
<evidence type="ECO:0000256" key="1">
    <source>
        <dbReference type="ARBA" id="ARBA00004141"/>
    </source>
</evidence>
<dbReference type="SMART" id="SM00079">
    <property type="entry name" value="PBPe"/>
    <property type="match status" value="1"/>
</dbReference>
<dbReference type="GO" id="GO:0016020">
    <property type="term" value="C:membrane"/>
    <property type="evidence" value="ECO:0007669"/>
    <property type="project" value="UniProtKB-SubCell"/>
</dbReference>
<dbReference type="Gene3D" id="3.40.190.10">
    <property type="entry name" value="Periplasmic binding protein-like II"/>
    <property type="match status" value="2"/>
</dbReference>
<dbReference type="RefSeq" id="WP_002786953.1">
    <property type="nucleotide sequence ID" value="NZ_HE973346.1"/>
</dbReference>
<evidence type="ECO:0000256" key="2">
    <source>
        <dbReference type="ARBA" id="ARBA00022448"/>
    </source>
</evidence>
<dbReference type="InterPro" id="IPR001638">
    <property type="entry name" value="Solute-binding_3/MltF_N"/>
</dbReference>
<keyword evidence="8" id="KW-0325">Glycoprotein</keyword>
<keyword evidence="6 10" id="KW-0472">Membrane</keyword>
<dbReference type="SUPFAM" id="SSF81324">
    <property type="entry name" value="Voltage-gated potassium channels"/>
    <property type="match status" value="1"/>
</dbReference>
<dbReference type="GO" id="GO:0015276">
    <property type="term" value="F:ligand-gated monoatomic ion channel activity"/>
    <property type="evidence" value="ECO:0007669"/>
    <property type="project" value="InterPro"/>
</dbReference>
<evidence type="ECO:0000313" key="14">
    <source>
        <dbReference type="Proteomes" id="UP000003613"/>
    </source>
</evidence>
<name>I4H3G9_MICAE</name>
<dbReference type="Proteomes" id="UP000003613">
    <property type="component" value="Unassembled WGS sequence"/>
</dbReference>
<dbReference type="InterPro" id="IPR001320">
    <property type="entry name" value="Iontro_rcpt_C"/>
</dbReference>
<dbReference type="Gene3D" id="1.10.287.70">
    <property type="match status" value="1"/>
</dbReference>
<evidence type="ECO:0000256" key="3">
    <source>
        <dbReference type="ARBA" id="ARBA00022692"/>
    </source>
</evidence>
<evidence type="ECO:0000256" key="4">
    <source>
        <dbReference type="ARBA" id="ARBA00022989"/>
    </source>
</evidence>
<sequence length="388" mass="43521">MFFKSLKGLLCLKLRIAGLLLIALPVQASPKLRVGVYVSPPYVIENQVLTVNDISSLNKPSPSPKSSAHQPKGTTKFDGISIEIWQRMATSENLEYEYYIVKEVDTGINQVANGTLDLLVGPISITPERLKKVAFTQPYYSSYLALLVPSHPPNLWQLIHPFLQRAALLTVLGLVLLLFLVANIIWFVEHKRNPEQFPKNYFKGVREAFWFVSVTTTTVGYGDKVPVTATGRLITHLWMWISLAITSSITAGLVTTFTLALTQQPAKELSNLQDLQNKKVALLAGSSYLINLTAEYKITPVLANSLYQAINLMYSGQVDAVLDSYRVLKYYLDQNPRVALTILPIYSSFLTYGFVLPQNSPLLNKLNIDILQMQQDKTISNIIDKWIE</sequence>
<dbReference type="HOGENOM" id="CLU_019602_21_1_3"/>
<evidence type="ECO:0000259" key="12">
    <source>
        <dbReference type="SMART" id="SM00079"/>
    </source>
</evidence>
<keyword evidence="7" id="KW-0675">Receptor</keyword>
<organism evidence="13 14">
    <name type="scientific">Microcystis aeruginosa PCC 9807</name>
    <dbReference type="NCBI Taxonomy" id="1160283"/>
    <lineage>
        <taxon>Bacteria</taxon>
        <taxon>Bacillati</taxon>
        <taxon>Cyanobacteriota</taxon>
        <taxon>Cyanophyceae</taxon>
        <taxon>Oscillatoriophycideae</taxon>
        <taxon>Chroococcales</taxon>
        <taxon>Microcystaceae</taxon>
        <taxon>Microcystis</taxon>
    </lineage>
</organism>
<evidence type="ECO:0000256" key="6">
    <source>
        <dbReference type="ARBA" id="ARBA00023136"/>
    </source>
</evidence>
<gene>
    <name evidence="13" type="ORF">MICAF_2080001</name>
</gene>
<evidence type="ECO:0000256" key="10">
    <source>
        <dbReference type="SAM" id="Phobius"/>
    </source>
</evidence>
<keyword evidence="2" id="KW-0813">Transport</keyword>